<evidence type="ECO:0000256" key="7">
    <source>
        <dbReference type="ARBA" id="ARBA00023033"/>
    </source>
</evidence>
<keyword evidence="7" id="KW-0503">Monooxygenase</keyword>
<dbReference type="GO" id="GO:0006744">
    <property type="term" value="P:ubiquinone biosynthetic process"/>
    <property type="evidence" value="ECO:0007669"/>
    <property type="project" value="UniProtKB-UniPathway"/>
</dbReference>
<reference evidence="9 10" key="1">
    <citation type="submission" date="2016-10" db="EMBL/GenBank/DDBJ databases">
        <authorList>
            <person name="de Groot N.N."/>
        </authorList>
    </citation>
    <scope>NUCLEOTIDE SEQUENCE [LARGE SCALE GENOMIC DNA]</scope>
    <source>
        <strain evidence="9 10">CGMCC 1.3430</strain>
    </source>
</reference>
<accession>A0A1H4EUE9</accession>
<dbReference type="STRING" id="152573.SAMN04488051_1086"/>
<evidence type="ECO:0000256" key="6">
    <source>
        <dbReference type="ARBA" id="ARBA00023002"/>
    </source>
</evidence>
<dbReference type="GO" id="GO:0071949">
    <property type="term" value="F:FAD binding"/>
    <property type="evidence" value="ECO:0007669"/>
    <property type="project" value="InterPro"/>
</dbReference>
<keyword evidence="5" id="KW-0274">FAD</keyword>
<evidence type="ECO:0000256" key="5">
    <source>
        <dbReference type="ARBA" id="ARBA00022827"/>
    </source>
</evidence>
<name>A0A1H4EUE9_ALKAM</name>
<dbReference type="GO" id="GO:0019168">
    <property type="term" value="F:2-polyprenylphenol 6-hydroxylase activity"/>
    <property type="evidence" value="ECO:0007669"/>
    <property type="project" value="TreeGrafter"/>
</dbReference>
<dbReference type="PANTHER" id="PTHR43876:SF7">
    <property type="entry name" value="UBIQUINONE BIOSYNTHESIS MONOOXYGENASE COQ6, MITOCHONDRIAL"/>
    <property type="match status" value="1"/>
</dbReference>
<dbReference type="AlphaFoldDB" id="A0A1H4EUE9"/>
<dbReference type="InterPro" id="IPR002938">
    <property type="entry name" value="FAD-bd"/>
</dbReference>
<evidence type="ECO:0000256" key="1">
    <source>
        <dbReference type="ARBA" id="ARBA00001974"/>
    </source>
</evidence>
<comment type="similarity">
    <text evidence="3">Belongs to the UbiH/COQ6 family.</text>
</comment>
<keyword evidence="4" id="KW-0285">Flavoprotein</keyword>
<dbReference type="PANTHER" id="PTHR43876">
    <property type="entry name" value="UBIQUINONE BIOSYNTHESIS MONOOXYGENASE COQ6, MITOCHONDRIAL"/>
    <property type="match status" value="1"/>
</dbReference>
<feature type="domain" description="FAD-binding" evidence="8">
    <location>
        <begin position="4"/>
        <end position="342"/>
    </location>
</feature>
<dbReference type="NCBIfam" id="TIGR01988">
    <property type="entry name" value="Ubi-OHases"/>
    <property type="match status" value="1"/>
</dbReference>
<evidence type="ECO:0000313" key="9">
    <source>
        <dbReference type="EMBL" id="SEA88694.1"/>
    </source>
</evidence>
<evidence type="ECO:0000256" key="4">
    <source>
        <dbReference type="ARBA" id="ARBA00022630"/>
    </source>
</evidence>
<dbReference type="InterPro" id="IPR018168">
    <property type="entry name" value="Ubi_Hdrlase_CS"/>
</dbReference>
<keyword evidence="10" id="KW-1185">Reference proteome</keyword>
<dbReference type="Gene3D" id="3.50.50.60">
    <property type="entry name" value="FAD/NAD(P)-binding domain"/>
    <property type="match status" value="2"/>
</dbReference>
<comment type="pathway">
    <text evidence="2">Cofactor biosynthesis; ubiquinone biosynthesis.</text>
</comment>
<sequence length="414" mass="45204">MQHCDITIVGAGSAGLTLALLLAPLKLTIQLVEKGPAPEPAKAEFKRVSALNLASQRLFAQLGIWPGLSEQLAAYQQMEVWQADSFGRIGFSAPEQQLPALGWICDNEQIRQQLYQALQQAPNVHCHFNAGIQRISQGEQNVALQLDTGELLLSRLLVAADGANSYVREQLQLPLTHWDYQHHALVTTLHCQQAHQATARQVFWPDGPLALLPLPDSHQVSIVWSVPPARSEALQALPAVDFAKAVTAASQSVLGPLKLAGDRQLIPLRMRYANQWVQGRVVLVADAAHSIHPLAGQGMNLGLMDVAALAELISEQLQQQLEPDCPRMLARYQRWRKSEAQSLILAMEAFKRGFSGGAMLPKLLRSVGMKLLDQHGGLKQRMMALALGNQGDLPKCVRPGLRPASGAVDQSRAL</sequence>
<proteinExistence type="inferred from homology"/>
<dbReference type="OrthoDB" id="9769565at2"/>
<evidence type="ECO:0000313" key="10">
    <source>
        <dbReference type="Proteomes" id="UP000198773"/>
    </source>
</evidence>
<dbReference type="Pfam" id="PF01494">
    <property type="entry name" value="FAD_binding_3"/>
    <property type="match status" value="1"/>
</dbReference>
<keyword evidence="6" id="KW-0560">Oxidoreductase</keyword>
<dbReference type="UniPathway" id="UPA00232"/>
<dbReference type="PRINTS" id="PR00420">
    <property type="entry name" value="RNGMNOXGNASE"/>
</dbReference>
<evidence type="ECO:0000256" key="2">
    <source>
        <dbReference type="ARBA" id="ARBA00004749"/>
    </source>
</evidence>
<dbReference type="InterPro" id="IPR051205">
    <property type="entry name" value="UbiH/COQ6_monooxygenase"/>
</dbReference>
<evidence type="ECO:0000259" key="8">
    <source>
        <dbReference type="Pfam" id="PF01494"/>
    </source>
</evidence>
<dbReference type="InterPro" id="IPR010971">
    <property type="entry name" value="UbiH/COQ6"/>
</dbReference>
<dbReference type="PROSITE" id="PS01304">
    <property type="entry name" value="UBIH"/>
    <property type="match status" value="1"/>
</dbReference>
<comment type="cofactor">
    <cofactor evidence="1">
        <name>FAD</name>
        <dbReference type="ChEBI" id="CHEBI:57692"/>
    </cofactor>
</comment>
<evidence type="ECO:0000256" key="3">
    <source>
        <dbReference type="ARBA" id="ARBA00005349"/>
    </source>
</evidence>
<dbReference type="InterPro" id="IPR036188">
    <property type="entry name" value="FAD/NAD-bd_sf"/>
</dbReference>
<protein>
    <submittedName>
        <fullName evidence="9">2-octaprenylphenol hydroxylase</fullName>
    </submittedName>
</protein>
<gene>
    <name evidence="9" type="ORF">SAMN04488051_1086</name>
</gene>
<dbReference type="RefSeq" id="WP_091344157.1">
    <property type="nucleotide sequence ID" value="NZ_FNRM01000008.1"/>
</dbReference>
<dbReference type="EMBL" id="FNRM01000008">
    <property type="protein sequence ID" value="SEA88694.1"/>
    <property type="molecule type" value="Genomic_DNA"/>
</dbReference>
<dbReference type="Proteomes" id="UP000198773">
    <property type="component" value="Unassembled WGS sequence"/>
</dbReference>
<dbReference type="SUPFAM" id="SSF51905">
    <property type="entry name" value="FAD/NAD(P)-binding domain"/>
    <property type="match status" value="1"/>
</dbReference>
<organism evidence="9 10">
    <name type="scientific">Alkalimonas amylolytica</name>
    <dbReference type="NCBI Taxonomy" id="152573"/>
    <lineage>
        <taxon>Bacteria</taxon>
        <taxon>Pseudomonadati</taxon>
        <taxon>Pseudomonadota</taxon>
        <taxon>Gammaproteobacteria</taxon>
        <taxon>Alkalimonas</taxon>
    </lineage>
</organism>